<comment type="caution">
    <text evidence="1">The sequence shown here is derived from an EMBL/GenBank/DDBJ whole genome shotgun (WGS) entry which is preliminary data.</text>
</comment>
<proteinExistence type="predicted"/>
<dbReference type="AlphaFoldDB" id="A0A9X0CZZ2"/>
<accession>A0A9X0CZZ2</accession>
<reference evidence="1" key="1">
    <citation type="submission" date="2023-01" db="EMBL/GenBank/DDBJ databases">
        <title>Genome assembly of the deep-sea coral Lophelia pertusa.</title>
        <authorList>
            <person name="Herrera S."/>
            <person name="Cordes E."/>
        </authorList>
    </citation>
    <scope>NUCLEOTIDE SEQUENCE</scope>
    <source>
        <strain evidence="1">USNM1676648</strain>
        <tissue evidence="1">Polyp</tissue>
    </source>
</reference>
<gene>
    <name evidence="1" type="ORF">OS493_039145</name>
</gene>
<name>A0A9X0CZZ2_9CNID</name>
<dbReference type="EMBL" id="MU826030">
    <property type="protein sequence ID" value="KAJ7381765.1"/>
    <property type="molecule type" value="Genomic_DNA"/>
</dbReference>
<evidence type="ECO:0000313" key="1">
    <source>
        <dbReference type="EMBL" id="KAJ7381765.1"/>
    </source>
</evidence>
<feature type="non-terminal residue" evidence="1">
    <location>
        <position position="90"/>
    </location>
</feature>
<evidence type="ECO:0000313" key="2">
    <source>
        <dbReference type="Proteomes" id="UP001163046"/>
    </source>
</evidence>
<organism evidence="1 2">
    <name type="scientific">Desmophyllum pertusum</name>
    <dbReference type="NCBI Taxonomy" id="174260"/>
    <lineage>
        <taxon>Eukaryota</taxon>
        <taxon>Metazoa</taxon>
        <taxon>Cnidaria</taxon>
        <taxon>Anthozoa</taxon>
        <taxon>Hexacorallia</taxon>
        <taxon>Scleractinia</taxon>
        <taxon>Caryophylliina</taxon>
        <taxon>Caryophylliidae</taxon>
        <taxon>Desmophyllum</taxon>
    </lineage>
</organism>
<protein>
    <submittedName>
        <fullName evidence="1">Uncharacterized protein</fullName>
    </submittedName>
</protein>
<keyword evidence="2" id="KW-1185">Reference proteome</keyword>
<dbReference type="Proteomes" id="UP001163046">
    <property type="component" value="Unassembled WGS sequence"/>
</dbReference>
<sequence>MRRMRLNRASVNVQGESSSAVMRLHCFFMASITSAELTSSVSGGNENQTRDCVGNLLKECVPPPKAYASLCQENQHKLTVSLCTKTYKNM</sequence>